<dbReference type="GO" id="GO:0005634">
    <property type="term" value="C:nucleus"/>
    <property type="evidence" value="ECO:0007669"/>
    <property type="project" value="UniProtKB-SubCell"/>
</dbReference>
<evidence type="ECO:0000256" key="5">
    <source>
        <dbReference type="ARBA" id="ARBA00022723"/>
    </source>
</evidence>
<dbReference type="GO" id="GO:0004518">
    <property type="term" value="F:nuclease activity"/>
    <property type="evidence" value="ECO:0007669"/>
    <property type="project" value="UniProtKB-KW"/>
</dbReference>
<comment type="subcellular location">
    <subcellularLocation>
        <location evidence="2">Nucleus</location>
    </subcellularLocation>
</comment>
<keyword evidence="10" id="KW-1185">Reference proteome</keyword>
<gene>
    <name evidence="9" type="ORF">P5673_001782</name>
</gene>
<reference evidence="9" key="2">
    <citation type="journal article" date="2023" name="Science">
        <title>Genomic signatures of disease resistance in endangered staghorn corals.</title>
        <authorList>
            <person name="Vollmer S.V."/>
            <person name="Selwyn J.D."/>
            <person name="Despard B.A."/>
            <person name="Roesel C.L."/>
        </authorList>
    </citation>
    <scope>NUCLEOTIDE SEQUENCE</scope>
    <source>
        <strain evidence="9">K2</strain>
    </source>
</reference>
<dbReference type="PANTHER" id="PTHR22930:SF85">
    <property type="entry name" value="GH03217P-RELATED"/>
    <property type="match status" value="1"/>
</dbReference>
<dbReference type="Proteomes" id="UP001249851">
    <property type="component" value="Unassembled WGS sequence"/>
</dbReference>
<evidence type="ECO:0000256" key="4">
    <source>
        <dbReference type="ARBA" id="ARBA00022722"/>
    </source>
</evidence>
<evidence type="ECO:0000256" key="7">
    <source>
        <dbReference type="ARBA" id="ARBA00023242"/>
    </source>
</evidence>
<dbReference type="EMBL" id="JARQWQ010000003">
    <property type="protein sequence ID" value="KAK2572795.1"/>
    <property type="molecule type" value="Genomic_DNA"/>
</dbReference>
<evidence type="ECO:0000256" key="6">
    <source>
        <dbReference type="ARBA" id="ARBA00022801"/>
    </source>
</evidence>
<evidence type="ECO:0000313" key="10">
    <source>
        <dbReference type="Proteomes" id="UP001249851"/>
    </source>
</evidence>
<dbReference type="InterPro" id="IPR027806">
    <property type="entry name" value="HARBI1_dom"/>
</dbReference>
<comment type="similarity">
    <text evidence="3">Belongs to the HARBI1 family.</text>
</comment>
<accession>A0AAD9VG95</accession>
<comment type="caution">
    <text evidence="9">The sequence shown here is derived from an EMBL/GenBank/DDBJ whole genome shotgun (WGS) entry which is preliminary data.</text>
</comment>
<keyword evidence="4" id="KW-0540">Nuclease</keyword>
<dbReference type="Pfam" id="PF13359">
    <property type="entry name" value="DDE_Tnp_4"/>
    <property type="match status" value="1"/>
</dbReference>
<dbReference type="PANTHER" id="PTHR22930">
    <property type="match status" value="1"/>
</dbReference>
<organism evidence="9 10">
    <name type="scientific">Acropora cervicornis</name>
    <name type="common">Staghorn coral</name>
    <dbReference type="NCBI Taxonomy" id="6130"/>
    <lineage>
        <taxon>Eukaryota</taxon>
        <taxon>Metazoa</taxon>
        <taxon>Cnidaria</taxon>
        <taxon>Anthozoa</taxon>
        <taxon>Hexacorallia</taxon>
        <taxon>Scleractinia</taxon>
        <taxon>Astrocoeniina</taxon>
        <taxon>Acroporidae</taxon>
        <taxon>Acropora</taxon>
    </lineage>
</organism>
<dbReference type="AlphaFoldDB" id="A0AAD9VG95"/>
<feature type="domain" description="DDE Tnp4" evidence="8">
    <location>
        <begin position="58"/>
        <end position="215"/>
    </location>
</feature>
<evidence type="ECO:0000256" key="1">
    <source>
        <dbReference type="ARBA" id="ARBA00001968"/>
    </source>
</evidence>
<evidence type="ECO:0000259" key="8">
    <source>
        <dbReference type="Pfam" id="PF13359"/>
    </source>
</evidence>
<sequence>MFGVGESICSEVCLEVAQSICEEFGQQFLGTPSHEDLKRQAQLFETELGYPMCIGERDGSHIPIRRSFEEERFYGASKGFIVLQIVAGADYRILAATMGHAGNTHDSTIMKNHSFWKNREDIFPPGSRVIEGVRIPYLETGDSAFKPTPTSMKPCTHKKRTDAQAYYNYRHSSARMVVEQTFGLLKGRFRILWFTNESSIPTVNAITMACCILHNICIVREVAFKYEWILARKDIHKLDNSEDDDVDVVERNVAGASDAKEIRKALTSLFESQM</sequence>
<proteinExistence type="inferred from homology"/>
<dbReference type="InterPro" id="IPR045249">
    <property type="entry name" value="HARBI1-like"/>
</dbReference>
<keyword evidence="5" id="KW-0479">Metal-binding</keyword>
<evidence type="ECO:0000313" key="9">
    <source>
        <dbReference type="EMBL" id="KAK2572795.1"/>
    </source>
</evidence>
<evidence type="ECO:0000256" key="3">
    <source>
        <dbReference type="ARBA" id="ARBA00006958"/>
    </source>
</evidence>
<dbReference type="GO" id="GO:0016787">
    <property type="term" value="F:hydrolase activity"/>
    <property type="evidence" value="ECO:0007669"/>
    <property type="project" value="UniProtKB-KW"/>
</dbReference>
<keyword evidence="7" id="KW-0539">Nucleus</keyword>
<comment type="cofactor">
    <cofactor evidence="1">
        <name>a divalent metal cation</name>
        <dbReference type="ChEBI" id="CHEBI:60240"/>
    </cofactor>
</comment>
<evidence type="ECO:0000256" key="2">
    <source>
        <dbReference type="ARBA" id="ARBA00004123"/>
    </source>
</evidence>
<keyword evidence="6" id="KW-0378">Hydrolase</keyword>
<reference evidence="9" key="1">
    <citation type="journal article" date="2023" name="G3 (Bethesda)">
        <title>Whole genome assembly and annotation of the endangered Caribbean coral Acropora cervicornis.</title>
        <authorList>
            <person name="Selwyn J.D."/>
            <person name="Vollmer S.V."/>
        </authorList>
    </citation>
    <scope>NUCLEOTIDE SEQUENCE</scope>
    <source>
        <strain evidence="9">K2</strain>
    </source>
</reference>
<protein>
    <submittedName>
        <fullName evidence="9">Protein ALP1-like</fullName>
    </submittedName>
</protein>
<dbReference type="GO" id="GO:0046872">
    <property type="term" value="F:metal ion binding"/>
    <property type="evidence" value="ECO:0007669"/>
    <property type="project" value="UniProtKB-KW"/>
</dbReference>
<name>A0AAD9VG95_ACRCE</name>